<dbReference type="EMBL" id="JAEUBE010000511">
    <property type="protein sequence ID" value="KAH3660083.1"/>
    <property type="molecule type" value="Genomic_DNA"/>
</dbReference>
<dbReference type="PROSITE" id="PS50141">
    <property type="entry name" value="A_DEAMIN_EDITASE"/>
    <property type="match status" value="1"/>
</dbReference>
<reference evidence="5" key="1">
    <citation type="journal article" date="2021" name="Open Biol.">
        <title>Shared evolutionary footprints suggest mitochondrial oxidative damage underlies multiple complex I losses in fungi.</title>
        <authorList>
            <person name="Schikora-Tamarit M.A."/>
            <person name="Marcet-Houben M."/>
            <person name="Nosek J."/>
            <person name="Gabaldon T."/>
        </authorList>
    </citation>
    <scope>NUCLEOTIDE SEQUENCE</scope>
    <source>
        <strain evidence="5">CBS6075</strain>
    </source>
</reference>
<dbReference type="InterPro" id="IPR036390">
    <property type="entry name" value="WH_DNA-bd_sf"/>
</dbReference>
<dbReference type="GO" id="GO:0006511">
    <property type="term" value="P:ubiquitin-dependent protein catabolic process"/>
    <property type="evidence" value="ECO:0007669"/>
    <property type="project" value="InterPro"/>
</dbReference>
<dbReference type="PROSITE" id="PS50069">
    <property type="entry name" value="CULLIN_2"/>
    <property type="match status" value="1"/>
</dbReference>
<dbReference type="InterPro" id="IPR036317">
    <property type="entry name" value="Cullin_homology_sf"/>
</dbReference>
<evidence type="ECO:0000259" key="4">
    <source>
        <dbReference type="PROSITE" id="PS50141"/>
    </source>
</evidence>
<keyword evidence="6" id="KW-1185">Reference proteome</keyword>
<feature type="domain" description="Cullin family profile" evidence="3">
    <location>
        <begin position="417"/>
        <end position="669"/>
    </location>
</feature>
<evidence type="ECO:0008006" key="7">
    <source>
        <dbReference type="Google" id="ProtNLM"/>
    </source>
</evidence>
<evidence type="ECO:0000313" key="6">
    <source>
        <dbReference type="Proteomes" id="UP000769157"/>
    </source>
</evidence>
<evidence type="ECO:0000256" key="1">
    <source>
        <dbReference type="PROSITE-ProRule" id="PRU00330"/>
    </source>
</evidence>
<feature type="domain" description="A to I editase" evidence="4">
    <location>
        <begin position="869"/>
        <end position="1103"/>
    </location>
</feature>
<dbReference type="PANTHER" id="PTHR47803">
    <property type="entry name" value="TRNA-SPECIFIC ADENOSINE DEAMINASE 1"/>
    <property type="match status" value="1"/>
</dbReference>
<gene>
    <name evidence="5" type="ORF">OGAPHI_007288</name>
</gene>
<dbReference type="GO" id="GO:0031625">
    <property type="term" value="F:ubiquitin protein ligase binding"/>
    <property type="evidence" value="ECO:0007669"/>
    <property type="project" value="InterPro"/>
</dbReference>
<dbReference type="GO" id="GO:0003723">
    <property type="term" value="F:RNA binding"/>
    <property type="evidence" value="ECO:0007669"/>
    <property type="project" value="InterPro"/>
</dbReference>
<sequence length="1180" mass="135063">MDISRSTPVEGSPFPSLRKIQITLTRKRGLVSQEIDADEGNTKESFSLSNKEPRLAPITELFQTGVRSILANNVSAVPFSLAYMQYICESFYMNKDWASEVFDSISKSFADDFMPLARSDLLDGHAFENCIVRFNDWKQRLTRLHEVLISLDESTTLRLPDIKRRRIIPFGLDLFSAAFLDSNKTSNLDVRVADPSENPTRTKILLSMKDSLFREDSHELLLSFQQMVHEIESFQKEFYGFSKLRLNPVFEQAIRQLLIATKEESIRDPTAYMNQASLIHNYLETYKDLFGDSWLSQEQLQSLENILIGEPVITANPHIIEAAYGIPWNMEIAGKLIHLNQSNGVDWLVGLIRKHSLDKYQMYLNQSIENKELVSALFDVYRQLDNNYRSSLQRDGDGFARGIIVDSLEKTPGGPIKLCDLLLKYIETTLGRPRPQDMALLQKLGSGIYDLARIDADNKITTVLSFAPSTRQYFFDKYKIQLSRRLLRGSAFFLNRDLKWEWLQLEKRLIRKFEEMFGEEYTYSLKDMVKGIEKSEEECFGFLELHEASSTNKVDVDLSLVGGESWPRVPDNQPVIIPQQLQPLFGEYEMYFKDAHPSRKMEWKYHFQRIVISVQFDETRPESQLVECSIYQAAIILAFENEKTLSFEQLQKLTGMRSAFLKTNLDSLASSKYQILISDGSYSINESFDNRKKLLRLPILMGGESSAVASSRSSDNRSKDWDSAKIEAYIVTTMKAETTMKHDSLMLKVLEYMKDRKLYDANAVAFVKTIFAKLVNEEYLRREEDDSYVSMLLDLDNDLGDRITEAVLREYERPSKLENKHLAQFRNAIPKNTETTVLASVVGITSSVRNQDTNKRRKHDSSLDVQVMTLCTGMKTVPAARIEYSEGKLVHDSHAEILCLRLFNWMLLKEMKRLKDGGQSDWIQWNQETEKFCLLPNVQFALYVSEIPCGDASLENLADDLPDKTGWKNVEVIDGVIRGRDGVDQLGVVRTKPGRKDSPLSLSKSCSDKLCLKQFTSILNSLTYDLFEQKIFLSYLVLPRDRMHNTALERCFERRIQFSPKVSSFFHPICILSTAKSPSFSGPKSSDLSVLYCPSESFLQVLNKGVRNGCPSKKKIQDGHESVVSRKAMALLALPLLRDNYDSYQDLKDRAGIVTCKRLAREAIGNWGRCNIDNFALSPV</sequence>
<dbReference type="AlphaFoldDB" id="A0A9P8NTI8"/>
<dbReference type="InterPro" id="IPR059120">
    <property type="entry name" value="Cullin-like_AB"/>
</dbReference>
<dbReference type="SMART" id="SM00884">
    <property type="entry name" value="Cullin_Nedd8"/>
    <property type="match status" value="1"/>
</dbReference>
<dbReference type="InterPro" id="IPR002466">
    <property type="entry name" value="A_deamin"/>
</dbReference>
<dbReference type="SUPFAM" id="SSF75632">
    <property type="entry name" value="Cullin homology domain"/>
    <property type="match status" value="1"/>
</dbReference>
<reference evidence="5" key="2">
    <citation type="submission" date="2021-01" db="EMBL/GenBank/DDBJ databases">
        <authorList>
            <person name="Schikora-Tamarit M.A."/>
        </authorList>
    </citation>
    <scope>NUCLEOTIDE SEQUENCE</scope>
    <source>
        <strain evidence="5">CBS6075</strain>
    </source>
</reference>
<comment type="caution">
    <text evidence="5">The sequence shown here is derived from an EMBL/GenBank/DDBJ whole genome shotgun (WGS) entry which is preliminary data.</text>
</comment>
<dbReference type="InterPro" id="IPR001373">
    <property type="entry name" value="Cullin_N"/>
</dbReference>
<dbReference type="SMART" id="SM00552">
    <property type="entry name" value="ADEAMc"/>
    <property type="match status" value="1"/>
</dbReference>
<dbReference type="Pfam" id="PF00888">
    <property type="entry name" value="Cullin"/>
    <property type="match status" value="1"/>
</dbReference>
<dbReference type="InterPro" id="IPR019559">
    <property type="entry name" value="Cullin_neddylation_domain"/>
</dbReference>
<accession>A0A9P8NTI8</accession>
<dbReference type="Gene3D" id="1.10.10.10">
    <property type="entry name" value="Winged helix-like DNA-binding domain superfamily/Winged helix DNA-binding domain"/>
    <property type="match status" value="1"/>
</dbReference>
<dbReference type="Proteomes" id="UP000769157">
    <property type="component" value="Unassembled WGS sequence"/>
</dbReference>
<dbReference type="SUPFAM" id="SSF46785">
    <property type="entry name" value="Winged helix' DNA-binding domain"/>
    <property type="match status" value="1"/>
</dbReference>
<evidence type="ECO:0000313" key="5">
    <source>
        <dbReference type="EMBL" id="KAH3660083.1"/>
    </source>
</evidence>
<dbReference type="GO" id="GO:0043829">
    <property type="term" value="F:tRNA-specific adenosine-37 deaminase activity"/>
    <property type="evidence" value="ECO:0007669"/>
    <property type="project" value="TreeGrafter"/>
</dbReference>
<dbReference type="Pfam" id="PF02137">
    <property type="entry name" value="A_deamin"/>
    <property type="match status" value="1"/>
</dbReference>
<dbReference type="GeneID" id="70239252"/>
<comment type="similarity">
    <text evidence="1 2">Belongs to the cullin family.</text>
</comment>
<evidence type="ECO:0000259" key="3">
    <source>
        <dbReference type="PROSITE" id="PS50069"/>
    </source>
</evidence>
<dbReference type="SMART" id="SM00182">
    <property type="entry name" value="CULLIN"/>
    <property type="match status" value="1"/>
</dbReference>
<proteinExistence type="inferred from homology"/>
<evidence type="ECO:0000256" key="2">
    <source>
        <dbReference type="RuleBase" id="RU003829"/>
    </source>
</evidence>
<organism evidence="5 6">
    <name type="scientific">Ogataea philodendri</name>
    <dbReference type="NCBI Taxonomy" id="1378263"/>
    <lineage>
        <taxon>Eukaryota</taxon>
        <taxon>Fungi</taxon>
        <taxon>Dikarya</taxon>
        <taxon>Ascomycota</taxon>
        <taxon>Saccharomycotina</taxon>
        <taxon>Pichiomycetes</taxon>
        <taxon>Pichiales</taxon>
        <taxon>Pichiaceae</taxon>
        <taxon>Ogataea</taxon>
    </lineage>
</organism>
<protein>
    <recommendedName>
        <fullName evidence="7">A to I editase domain-containing protein</fullName>
    </recommendedName>
</protein>
<dbReference type="RefSeq" id="XP_046057794.1">
    <property type="nucleotide sequence ID" value="XM_046208667.1"/>
</dbReference>
<dbReference type="OrthoDB" id="27073at2759"/>
<dbReference type="InterPro" id="IPR016158">
    <property type="entry name" value="Cullin_homology"/>
</dbReference>
<dbReference type="Pfam" id="PF26557">
    <property type="entry name" value="Cullin_AB"/>
    <property type="match status" value="1"/>
</dbReference>
<dbReference type="Gene3D" id="3.30.230.130">
    <property type="entry name" value="Cullin, Chain C, Domain 2"/>
    <property type="match status" value="1"/>
</dbReference>
<dbReference type="GO" id="GO:0002100">
    <property type="term" value="P:tRNA wobble adenosine to inosine editing"/>
    <property type="evidence" value="ECO:0007669"/>
    <property type="project" value="InterPro"/>
</dbReference>
<dbReference type="PANTHER" id="PTHR47803:SF1">
    <property type="entry name" value="TRNA-SPECIFIC ADENOSINE DEAMINASE 1"/>
    <property type="match status" value="1"/>
</dbReference>
<name>A0A9P8NTI8_9ASCO</name>
<dbReference type="Gene3D" id="1.20.1310.10">
    <property type="entry name" value="Cullin Repeats"/>
    <property type="match status" value="1"/>
</dbReference>
<dbReference type="InterPro" id="IPR042935">
    <property type="entry name" value="Tad1"/>
</dbReference>
<dbReference type="InterPro" id="IPR036388">
    <property type="entry name" value="WH-like_DNA-bd_sf"/>
</dbReference>